<sequence>MLLNITYHQIIEVPDEAFDVKEGYPGAGAIAFHRKHTGVLAKDSAEWFIQDLYAGRLPFITDSRRVKLCAYCGFYWEDDSTKNNRKTCSKACTDARRAEQKAEERARKPKAVPDKLREIDYYIDGLEYAYWSDERVMDSYIYRIEKPYDELKAQYKEHSELVHGEGNRIGSKYRGYM</sequence>
<accession>A0A6N7R2M1</accession>
<dbReference type="Proteomes" id="UP000435187">
    <property type="component" value="Unassembled WGS sequence"/>
</dbReference>
<dbReference type="EMBL" id="WJEE01000003">
    <property type="protein sequence ID" value="MRI65346.1"/>
    <property type="molecule type" value="Genomic_DNA"/>
</dbReference>
<dbReference type="AlphaFoldDB" id="A0A6N7R2M1"/>
<protein>
    <submittedName>
        <fullName evidence="1">Uncharacterized protein</fullName>
    </submittedName>
</protein>
<dbReference type="RefSeq" id="WP_153834189.1">
    <property type="nucleotide sequence ID" value="NZ_JBHUMW010000002.1"/>
</dbReference>
<gene>
    <name evidence="1" type="ORF">GH885_03175</name>
</gene>
<name>A0A6N7R2M1_9BACI</name>
<proteinExistence type="predicted"/>
<keyword evidence="2" id="KW-1185">Reference proteome</keyword>
<comment type="caution">
    <text evidence="1">The sequence shown here is derived from an EMBL/GenBank/DDBJ whole genome shotgun (WGS) entry which is preliminary data.</text>
</comment>
<evidence type="ECO:0000313" key="2">
    <source>
        <dbReference type="Proteomes" id="UP000435187"/>
    </source>
</evidence>
<organism evidence="1 2">
    <name type="scientific">Gracilibacillus thailandensis</name>
    <dbReference type="NCBI Taxonomy" id="563735"/>
    <lineage>
        <taxon>Bacteria</taxon>
        <taxon>Bacillati</taxon>
        <taxon>Bacillota</taxon>
        <taxon>Bacilli</taxon>
        <taxon>Bacillales</taxon>
        <taxon>Bacillaceae</taxon>
        <taxon>Gracilibacillus</taxon>
    </lineage>
</organism>
<evidence type="ECO:0000313" key="1">
    <source>
        <dbReference type="EMBL" id="MRI65346.1"/>
    </source>
</evidence>
<reference evidence="1 2" key="1">
    <citation type="submission" date="2019-10" db="EMBL/GenBank/DDBJ databases">
        <title>Gracilibacillus salitolerans sp. nov., a moderate halophile isolated from a saline soil in northwest China.</title>
        <authorList>
            <person name="Gan L."/>
        </authorList>
    </citation>
    <scope>NUCLEOTIDE SEQUENCE [LARGE SCALE GENOMIC DNA]</scope>
    <source>
        <strain evidence="1 2">TP2-8</strain>
    </source>
</reference>